<dbReference type="GO" id="GO:0051536">
    <property type="term" value="F:iron-sulfur cluster binding"/>
    <property type="evidence" value="ECO:0007669"/>
    <property type="project" value="InterPro"/>
</dbReference>
<dbReference type="Pfam" id="PF01314">
    <property type="entry name" value="AFOR_C"/>
    <property type="match status" value="1"/>
</dbReference>
<accession>X1RYK6</accession>
<dbReference type="PANTHER" id="PTHR30038">
    <property type="entry name" value="ALDEHYDE FERREDOXIN OXIDOREDUCTASE"/>
    <property type="match status" value="1"/>
</dbReference>
<dbReference type="Gene3D" id="1.10.569.10">
    <property type="entry name" value="Aldehyde Ferredoxin Oxidoreductase Protein, subunit A, domain 2"/>
    <property type="match status" value="1"/>
</dbReference>
<dbReference type="PANTHER" id="PTHR30038:SF0">
    <property type="entry name" value="TUNGSTEN-CONTAINING ALDEHYDE FERREDOXIN OXIDOREDUCTASE"/>
    <property type="match status" value="1"/>
</dbReference>
<protein>
    <recommendedName>
        <fullName evidence="1">Aldehyde ferredoxin oxidoreductase C-terminal domain-containing protein</fullName>
    </recommendedName>
</protein>
<feature type="non-terminal residue" evidence="2">
    <location>
        <position position="81"/>
    </location>
</feature>
<evidence type="ECO:0000313" key="2">
    <source>
        <dbReference type="EMBL" id="GAI71961.1"/>
    </source>
</evidence>
<dbReference type="GO" id="GO:0009055">
    <property type="term" value="F:electron transfer activity"/>
    <property type="evidence" value="ECO:0007669"/>
    <property type="project" value="InterPro"/>
</dbReference>
<sequence>SSKCGNSNLASIIKANVICDSMGMDTISAGGAISWAMECYEKGILTKENTDGLDLSWGNYHSILTLLEKIAKREGFGDILA</sequence>
<reference evidence="2" key="1">
    <citation type="journal article" date="2014" name="Front. Microbiol.">
        <title>High frequency of phylogenetically diverse reductive dehalogenase-homologous genes in deep subseafloor sedimentary metagenomes.</title>
        <authorList>
            <person name="Kawai M."/>
            <person name="Futagami T."/>
            <person name="Toyoda A."/>
            <person name="Takaki Y."/>
            <person name="Nishi S."/>
            <person name="Hori S."/>
            <person name="Arai W."/>
            <person name="Tsubouchi T."/>
            <person name="Morono Y."/>
            <person name="Uchiyama I."/>
            <person name="Ito T."/>
            <person name="Fujiyama A."/>
            <person name="Inagaki F."/>
            <person name="Takami H."/>
        </authorList>
    </citation>
    <scope>NUCLEOTIDE SEQUENCE</scope>
    <source>
        <strain evidence="2">Expedition CK06-06</strain>
    </source>
</reference>
<dbReference type="AlphaFoldDB" id="X1RYK6"/>
<dbReference type="EMBL" id="BARV01044541">
    <property type="protein sequence ID" value="GAI71961.1"/>
    <property type="molecule type" value="Genomic_DNA"/>
</dbReference>
<comment type="caution">
    <text evidence="2">The sequence shown here is derived from an EMBL/GenBank/DDBJ whole genome shotgun (WGS) entry which is preliminary data.</text>
</comment>
<gene>
    <name evidence="2" type="ORF">S06H3_65848</name>
</gene>
<dbReference type="InterPro" id="IPR051919">
    <property type="entry name" value="W-dependent_AOR"/>
</dbReference>
<dbReference type="SUPFAM" id="SSF48310">
    <property type="entry name" value="Aldehyde ferredoxin oxidoreductase, C-terminal domains"/>
    <property type="match status" value="1"/>
</dbReference>
<dbReference type="InterPro" id="IPR013984">
    <property type="entry name" value="Ald_Fedxn_OxRdtase_dom2"/>
</dbReference>
<feature type="non-terminal residue" evidence="2">
    <location>
        <position position="1"/>
    </location>
</feature>
<dbReference type="GO" id="GO:0016625">
    <property type="term" value="F:oxidoreductase activity, acting on the aldehyde or oxo group of donors, iron-sulfur protein as acceptor"/>
    <property type="evidence" value="ECO:0007669"/>
    <property type="project" value="InterPro"/>
</dbReference>
<name>X1RYK6_9ZZZZ</name>
<proteinExistence type="predicted"/>
<evidence type="ECO:0000259" key="1">
    <source>
        <dbReference type="Pfam" id="PF01314"/>
    </source>
</evidence>
<organism evidence="2">
    <name type="scientific">marine sediment metagenome</name>
    <dbReference type="NCBI Taxonomy" id="412755"/>
    <lineage>
        <taxon>unclassified sequences</taxon>
        <taxon>metagenomes</taxon>
        <taxon>ecological metagenomes</taxon>
    </lineage>
</organism>
<feature type="domain" description="Aldehyde ferredoxin oxidoreductase C-terminal" evidence="1">
    <location>
        <begin position="2"/>
        <end position="81"/>
    </location>
</feature>
<dbReference type="InterPro" id="IPR001203">
    <property type="entry name" value="OxRdtase_Ald_Fedxn_C"/>
</dbReference>
<dbReference type="InterPro" id="IPR036021">
    <property type="entry name" value="Tungsten_al_ferr_oxy-like_C"/>
</dbReference>